<protein>
    <submittedName>
        <fullName evidence="7">Uncharacterized protein</fullName>
    </submittedName>
</protein>
<dbReference type="SMART" id="SM00848">
    <property type="entry name" value="Inhibitor_I29"/>
    <property type="match status" value="1"/>
</dbReference>
<dbReference type="InterPro" id="IPR000169">
    <property type="entry name" value="Pept_cys_AS"/>
</dbReference>
<gene>
    <name evidence="7" type="ORF">THAOC_17197</name>
</gene>
<dbReference type="PANTHER" id="PTHR12411">
    <property type="entry name" value="CYSTEINE PROTEASE FAMILY C1-RELATED"/>
    <property type="match status" value="1"/>
</dbReference>
<dbReference type="eggNOG" id="KOG1543">
    <property type="taxonomic scope" value="Eukaryota"/>
</dbReference>
<keyword evidence="8" id="KW-1185">Reference proteome</keyword>
<evidence type="ECO:0000313" key="7">
    <source>
        <dbReference type="EMBL" id="EJK62201.1"/>
    </source>
</evidence>
<comment type="similarity">
    <text evidence="1">Belongs to the peptidase C1 family.</text>
</comment>
<dbReference type="FunFam" id="3.90.70.10:FF:000332">
    <property type="entry name" value="Cathepsin L1"/>
    <property type="match status" value="1"/>
</dbReference>
<dbReference type="InterPro" id="IPR039417">
    <property type="entry name" value="Peptidase_C1A_papain-like"/>
</dbReference>
<dbReference type="PROSITE" id="PS00639">
    <property type="entry name" value="THIOL_PROTEASE_HIS"/>
    <property type="match status" value="1"/>
</dbReference>
<comment type="caution">
    <text evidence="7">The sequence shown here is derived from an EMBL/GenBank/DDBJ whole genome shotgun (WGS) entry which is preliminary data.</text>
</comment>
<dbReference type="Pfam" id="PF00112">
    <property type="entry name" value="Peptidase_C1"/>
    <property type="match status" value="1"/>
</dbReference>
<keyword evidence="4" id="KW-0732">Signal</keyword>
<dbReference type="AlphaFoldDB" id="K0SMR9"/>
<feature type="signal peptide" evidence="4">
    <location>
        <begin position="1"/>
        <end position="25"/>
    </location>
</feature>
<sequence length="417" mass="45967">MRNWMNIAGRLALWTACLLAPSADAKGATGAGEASGSSPNNMLIATISPSELLRSTPAASILESTYPTEELHRLFDDWRETFGRSYESDPPHEAALRKLTFLKNHAFIEEHNQAGHDWKLGHNEFSDLSQEEFMERMKLGKHSPGVFKPRGRSDGRLVSAGARSLRSLAADVEEDEFEGNAGEYDDLEVPDEKNWVEEGAVSSVKNQWFCGACWAFSAVGAIEGARAIKTGNLTDLSMQQLLDCDDTDMGCGGGLMNWAFQYDEDSVGLCSLNDYPYAYHRHWFWGCSRYAPYCTPIPDTRVSKYVNITETEEDLKAAIAIQPVSVAVMADGVSWQFYRDGIYSSPCEDPKTINHGVLAVGYGSDENGDYWLVKNSWGGYWGQGGYIKLGRNVGSESVGGSSCILTLASRPILKDEE</sequence>
<evidence type="ECO:0000259" key="6">
    <source>
        <dbReference type="SMART" id="SM00848"/>
    </source>
</evidence>
<dbReference type="GO" id="GO:0006508">
    <property type="term" value="P:proteolysis"/>
    <property type="evidence" value="ECO:0007669"/>
    <property type="project" value="InterPro"/>
</dbReference>
<proteinExistence type="inferred from homology"/>
<feature type="chain" id="PRO_5018698022" evidence="4">
    <location>
        <begin position="26"/>
        <end position="417"/>
    </location>
</feature>
<dbReference type="Proteomes" id="UP000266841">
    <property type="component" value="Unassembled WGS sequence"/>
</dbReference>
<dbReference type="Pfam" id="PF08246">
    <property type="entry name" value="Inhibitor_I29"/>
    <property type="match status" value="1"/>
</dbReference>
<accession>K0SMR9</accession>
<evidence type="ECO:0000313" key="8">
    <source>
        <dbReference type="Proteomes" id="UP000266841"/>
    </source>
</evidence>
<dbReference type="InterPro" id="IPR025661">
    <property type="entry name" value="Pept_asp_AS"/>
</dbReference>
<evidence type="ECO:0000256" key="4">
    <source>
        <dbReference type="SAM" id="SignalP"/>
    </source>
</evidence>
<dbReference type="PRINTS" id="PR00705">
    <property type="entry name" value="PAPAIN"/>
</dbReference>
<dbReference type="Gene3D" id="3.90.70.10">
    <property type="entry name" value="Cysteine proteinases"/>
    <property type="match status" value="1"/>
</dbReference>
<feature type="domain" description="Cathepsin propeptide inhibitor" evidence="6">
    <location>
        <begin position="75"/>
        <end position="133"/>
    </location>
</feature>
<keyword evidence="2" id="KW-0865">Zymogen</keyword>
<name>K0SMR9_THAOC</name>
<feature type="domain" description="Peptidase C1A papain C-terminal" evidence="5">
    <location>
        <begin position="189"/>
        <end position="412"/>
    </location>
</feature>
<dbReference type="OMA" id="YPYHARD"/>
<dbReference type="GO" id="GO:0008234">
    <property type="term" value="F:cysteine-type peptidase activity"/>
    <property type="evidence" value="ECO:0007669"/>
    <property type="project" value="InterPro"/>
</dbReference>
<dbReference type="InterPro" id="IPR000668">
    <property type="entry name" value="Peptidase_C1A_C"/>
</dbReference>
<dbReference type="InterPro" id="IPR038765">
    <property type="entry name" value="Papain-like_cys_pep_sf"/>
</dbReference>
<reference evidence="7 8" key="1">
    <citation type="journal article" date="2012" name="Genome Biol.">
        <title>Genome and low-iron response of an oceanic diatom adapted to chronic iron limitation.</title>
        <authorList>
            <person name="Lommer M."/>
            <person name="Specht M."/>
            <person name="Roy A.S."/>
            <person name="Kraemer L."/>
            <person name="Andreson R."/>
            <person name="Gutowska M.A."/>
            <person name="Wolf J."/>
            <person name="Bergner S.V."/>
            <person name="Schilhabel M.B."/>
            <person name="Klostermeier U.C."/>
            <person name="Beiko R.G."/>
            <person name="Rosenstiel P."/>
            <person name="Hippler M."/>
            <person name="Laroche J."/>
        </authorList>
    </citation>
    <scope>NUCLEOTIDE SEQUENCE [LARGE SCALE GENOMIC DNA]</scope>
    <source>
        <strain evidence="7 8">CCMP1005</strain>
    </source>
</reference>
<dbReference type="InterPro" id="IPR013201">
    <property type="entry name" value="Prot_inhib_I29"/>
</dbReference>
<dbReference type="InterPro" id="IPR025660">
    <property type="entry name" value="Pept_his_AS"/>
</dbReference>
<keyword evidence="3" id="KW-1015">Disulfide bond</keyword>
<evidence type="ECO:0000259" key="5">
    <source>
        <dbReference type="SMART" id="SM00645"/>
    </source>
</evidence>
<dbReference type="PROSITE" id="PS00139">
    <property type="entry name" value="THIOL_PROTEASE_CYS"/>
    <property type="match status" value="1"/>
</dbReference>
<dbReference type="OrthoDB" id="10253408at2759"/>
<dbReference type="InterPro" id="IPR013128">
    <property type="entry name" value="Peptidase_C1A"/>
</dbReference>
<evidence type="ECO:0000256" key="2">
    <source>
        <dbReference type="ARBA" id="ARBA00023145"/>
    </source>
</evidence>
<dbReference type="EMBL" id="AGNL01019049">
    <property type="protein sequence ID" value="EJK62201.1"/>
    <property type="molecule type" value="Genomic_DNA"/>
</dbReference>
<dbReference type="SMART" id="SM00645">
    <property type="entry name" value="Pept_C1"/>
    <property type="match status" value="1"/>
</dbReference>
<dbReference type="CDD" id="cd02248">
    <property type="entry name" value="Peptidase_C1A"/>
    <property type="match status" value="1"/>
</dbReference>
<evidence type="ECO:0000256" key="1">
    <source>
        <dbReference type="ARBA" id="ARBA00008455"/>
    </source>
</evidence>
<dbReference type="SUPFAM" id="SSF54001">
    <property type="entry name" value="Cysteine proteinases"/>
    <property type="match status" value="1"/>
</dbReference>
<evidence type="ECO:0000256" key="3">
    <source>
        <dbReference type="ARBA" id="ARBA00023157"/>
    </source>
</evidence>
<dbReference type="PROSITE" id="PS00640">
    <property type="entry name" value="THIOL_PROTEASE_ASN"/>
    <property type="match status" value="1"/>
</dbReference>
<organism evidence="7 8">
    <name type="scientific">Thalassiosira oceanica</name>
    <name type="common">Marine diatom</name>
    <dbReference type="NCBI Taxonomy" id="159749"/>
    <lineage>
        <taxon>Eukaryota</taxon>
        <taxon>Sar</taxon>
        <taxon>Stramenopiles</taxon>
        <taxon>Ochrophyta</taxon>
        <taxon>Bacillariophyta</taxon>
        <taxon>Coscinodiscophyceae</taxon>
        <taxon>Thalassiosirophycidae</taxon>
        <taxon>Thalassiosirales</taxon>
        <taxon>Thalassiosiraceae</taxon>
        <taxon>Thalassiosira</taxon>
    </lineage>
</organism>